<dbReference type="PANTHER" id="PTHR42986:SF1">
    <property type="entry name" value="BENZALDEHYDE DEHYDROGENASE YFMT"/>
    <property type="match status" value="1"/>
</dbReference>
<name>A0A645EU55_9ZZZZ</name>
<evidence type="ECO:0000313" key="4">
    <source>
        <dbReference type="EMBL" id="MPN05561.1"/>
    </source>
</evidence>
<dbReference type="InterPro" id="IPR016163">
    <property type="entry name" value="Ald_DH_C"/>
</dbReference>
<evidence type="ECO:0000259" key="3">
    <source>
        <dbReference type="Pfam" id="PF00171"/>
    </source>
</evidence>
<dbReference type="EC" id="1.2.1.3" evidence="4"/>
<protein>
    <submittedName>
        <fullName evidence="4">Putative aldehyde dehydrogenase YfmT</fullName>
        <ecNumber evidence="4">1.2.1.3</ecNumber>
    </submittedName>
</protein>
<evidence type="ECO:0000256" key="1">
    <source>
        <dbReference type="ARBA" id="ARBA00009986"/>
    </source>
</evidence>
<dbReference type="SUPFAM" id="SSF53720">
    <property type="entry name" value="ALDH-like"/>
    <property type="match status" value="1"/>
</dbReference>
<keyword evidence="2" id="KW-0520">NAD</keyword>
<organism evidence="4">
    <name type="scientific">bioreactor metagenome</name>
    <dbReference type="NCBI Taxonomy" id="1076179"/>
    <lineage>
        <taxon>unclassified sequences</taxon>
        <taxon>metagenomes</taxon>
        <taxon>ecological metagenomes</taxon>
    </lineage>
</organism>
<feature type="domain" description="Aldehyde dehydrogenase" evidence="3">
    <location>
        <begin position="1"/>
        <end position="168"/>
    </location>
</feature>
<dbReference type="AlphaFoldDB" id="A0A645EU55"/>
<dbReference type="Pfam" id="PF00171">
    <property type="entry name" value="Aldedh"/>
    <property type="match status" value="1"/>
</dbReference>
<keyword evidence="4" id="KW-0560">Oxidoreductase</keyword>
<comment type="similarity">
    <text evidence="1">Belongs to the aldehyde dehydrogenase family.</text>
</comment>
<accession>A0A645EU55</accession>
<dbReference type="InterPro" id="IPR015590">
    <property type="entry name" value="Aldehyde_DH_dom"/>
</dbReference>
<gene>
    <name evidence="4" type="primary">yfmT</name>
    <name evidence="4" type="ORF">SDC9_152812</name>
</gene>
<evidence type="ECO:0000256" key="2">
    <source>
        <dbReference type="ARBA" id="ARBA00023027"/>
    </source>
</evidence>
<dbReference type="PANTHER" id="PTHR42986">
    <property type="entry name" value="BENZALDEHYDE DEHYDROGENASE YFMT"/>
    <property type="match status" value="1"/>
</dbReference>
<comment type="caution">
    <text evidence="4">The sequence shown here is derived from an EMBL/GenBank/DDBJ whole genome shotgun (WGS) entry which is preliminary data.</text>
</comment>
<reference evidence="4" key="1">
    <citation type="submission" date="2019-08" db="EMBL/GenBank/DDBJ databases">
        <authorList>
            <person name="Kucharzyk K."/>
            <person name="Murdoch R.W."/>
            <person name="Higgins S."/>
            <person name="Loffler F."/>
        </authorList>
    </citation>
    <scope>NUCLEOTIDE SEQUENCE</scope>
</reference>
<dbReference type="Gene3D" id="3.40.309.10">
    <property type="entry name" value="Aldehyde Dehydrogenase, Chain A, domain 2"/>
    <property type="match status" value="1"/>
</dbReference>
<dbReference type="EMBL" id="VSSQ01051465">
    <property type="protein sequence ID" value="MPN05561.1"/>
    <property type="molecule type" value="Genomic_DNA"/>
</dbReference>
<sequence length="179" mass="19507">MKKRAEGLKVGDPRERDTVIGPLIDEAQCEVIDRQIQDAVKKGARLLTGGHHTGPFYAPTVLADVTPEMDIFQQESFGPVTSVICAEDAEDALALCNNNCYGLSAALLTNDLRKALSLSMRMESGKVHVNDTTFVSGTVAPSGGFKLSGTGKEGGHYSIEEFTELKWITIQYKDRRMPC</sequence>
<proteinExistence type="inferred from homology"/>
<dbReference type="InterPro" id="IPR016161">
    <property type="entry name" value="Ald_DH/histidinol_DH"/>
</dbReference>
<dbReference type="GO" id="GO:0004029">
    <property type="term" value="F:aldehyde dehydrogenase (NAD+) activity"/>
    <property type="evidence" value="ECO:0007669"/>
    <property type="project" value="UniProtKB-EC"/>
</dbReference>